<organism evidence="2 3">
    <name type="scientific">Bradyrhizobium vignae</name>
    <dbReference type="NCBI Taxonomy" id="1549949"/>
    <lineage>
        <taxon>Bacteria</taxon>
        <taxon>Pseudomonadati</taxon>
        <taxon>Pseudomonadota</taxon>
        <taxon>Alphaproteobacteria</taxon>
        <taxon>Hyphomicrobiales</taxon>
        <taxon>Nitrobacteraceae</taxon>
        <taxon>Bradyrhizobium</taxon>
    </lineage>
</organism>
<evidence type="ECO:0000313" key="2">
    <source>
        <dbReference type="EMBL" id="SPP97185.1"/>
    </source>
</evidence>
<evidence type="ECO:0000313" key="1">
    <source>
        <dbReference type="EMBL" id="MBP0115328.1"/>
    </source>
</evidence>
<reference evidence="1 4" key="2">
    <citation type="submission" date="2021-03" db="EMBL/GenBank/DDBJ databases">
        <title>Genome Sequence of Bradyrhizobium vignae strain ISRA400.</title>
        <authorList>
            <person name="Tisa L.S."/>
            <person name="Svistoonoff S."/>
            <person name="Hocher V."/>
            <person name="Fall S."/>
            <person name="Zaiya A."/>
            <person name="Naing D."/>
            <person name="Niang N."/>
            <person name="Diouf A."/>
            <person name="Dasylva M.C."/>
            <person name="Toure O."/>
            <person name="Gueye M."/>
            <person name="Gully D."/>
            <person name="Tisseyre P."/>
            <person name="Simpson S."/>
            <person name="Morris K."/>
            <person name="Thomas W.K."/>
        </authorList>
    </citation>
    <scope>NUCLEOTIDE SEQUENCE [LARGE SCALE GENOMIC DNA]</scope>
    <source>
        <strain evidence="1 4">ISRA400</strain>
    </source>
</reference>
<reference evidence="2 3" key="1">
    <citation type="submission" date="2018-03" db="EMBL/GenBank/DDBJ databases">
        <authorList>
            <person name="Gully D."/>
        </authorList>
    </citation>
    <scope>NUCLEOTIDE SEQUENCE [LARGE SCALE GENOMIC DNA]</scope>
    <source>
        <strain evidence="2">ORS3257</strain>
    </source>
</reference>
<dbReference type="CDD" id="cd06325">
    <property type="entry name" value="PBP1_ABC_unchar_transporter"/>
    <property type="match status" value="1"/>
</dbReference>
<dbReference type="Pfam" id="PF04392">
    <property type="entry name" value="ABC_sub_bind"/>
    <property type="match status" value="1"/>
</dbReference>
<dbReference type="Gene3D" id="3.40.50.2300">
    <property type="match status" value="2"/>
</dbReference>
<accession>A0A4Q0QUZ5</accession>
<evidence type="ECO:0000313" key="3">
    <source>
        <dbReference type="Proteomes" id="UP000246085"/>
    </source>
</evidence>
<dbReference type="InterPro" id="IPR007487">
    <property type="entry name" value="ABC_transpt-TYRBP-like"/>
</dbReference>
<dbReference type="KEGG" id="bvz:BRAD3257_6285"/>
<name>A0A2U3Q6W6_9BRAD</name>
<keyword evidence="4" id="KW-1185">Reference proteome</keyword>
<sequence>MKRREFIGLIGGASVTWPLVRPLAAHAQQVPIIGLLGANSSSSQGKWTEAFVQRLREVGWIEGSTVAIHARWAEGQSERYAEIAAEFVRMKVSIIVTSGGSAVMAAKRSTTDIPIVFATAGDPVVNGLVASLARPGGNATGLSIQSPELAGKRLELLREVIPGLRRLAFMINVDSPVALPEDGGVKAAASALGLEVDRLEIRRPEDIALAFASLKDDVGALYVLAEPLTTSNGSQIAALSRAARLPTMFGNEANIRVGGLMSYAPRFSDLWRRAADYVNKILRGAKPGDLPVEQPTKFDLVVNLKTAKALGIELPPTLLARADEVIE</sequence>
<gene>
    <name evidence="2" type="ORF">BRAD3257_6285</name>
    <name evidence="1" type="ORF">JWS04_30540</name>
</gene>
<proteinExistence type="predicted"/>
<dbReference type="EMBL" id="LS398110">
    <property type="protein sequence ID" value="SPP97185.1"/>
    <property type="molecule type" value="Genomic_DNA"/>
</dbReference>
<dbReference type="PANTHER" id="PTHR35271:SF1">
    <property type="entry name" value="ABC TRANSPORTER, SUBSTRATE-BINDING LIPOPROTEIN"/>
    <property type="match status" value="1"/>
</dbReference>
<dbReference type="Proteomes" id="UP000669317">
    <property type="component" value="Unassembled WGS sequence"/>
</dbReference>
<dbReference type="Proteomes" id="UP000246085">
    <property type="component" value="Chromosome BRAD3257"/>
</dbReference>
<dbReference type="EMBL" id="JAGIKT010000080">
    <property type="protein sequence ID" value="MBP0115328.1"/>
    <property type="molecule type" value="Genomic_DNA"/>
</dbReference>
<dbReference type="AlphaFoldDB" id="A0A2U3Q6W6"/>
<dbReference type="RefSeq" id="WP_122404620.1">
    <property type="nucleotide sequence ID" value="NZ_JAGIKT010000080.1"/>
</dbReference>
<accession>A0A2U3Q6W6</accession>
<dbReference type="PANTHER" id="PTHR35271">
    <property type="entry name" value="ABC TRANSPORTER, SUBSTRATE-BINDING LIPOPROTEIN-RELATED"/>
    <property type="match status" value="1"/>
</dbReference>
<protein>
    <submittedName>
        <fullName evidence="1">ABC transporter substrate-binding protein</fullName>
    </submittedName>
</protein>
<dbReference type="OrthoDB" id="8441748at2"/>
<evidence type="ECO:0000313" key="4">
    <source>
        <dbReference type="Proteomes" id="UP000669317"/>
    </source>
</evidence>